<dbReference type="Proteomes" id="UP000298438">
    <property type="component" value="Unassembled WGS sequence"/>
</dbReference>
<evidence type="ECO:0008006" key="4">
    <source>
        <dbReference type="Google" id="ProtNLM"/>
    </source>
</evidence>
<organism evidence="2 3">
    <name type="scientific">Zemynaea arenosa</name>
    <dbReference type="NCBI Taxonomy" id="2561931"/>
    <lineage>
        <taxon>Bacteria</taxon>
        <taxon>Pseudomonadati</taxon>
        <taxon>Pseudomonadota</taxon>
        <taxon>Betaproteobacteria</taxon>
        <taxon>Burkholderiales</taxon>
        <taxon>Oxalobacteraceae</taxon>
        <taxon>Telluria group</taxon>
        <taxon>Zemynaea</taxon>
    </lineage>
</organism>
<evidence type="ECO:0000313" key="2">
    <source>
        <dbReference type="EMBL" id="TFW11520.1"/>
    </source>
</evidence>
<dbReference type="EMBL" id="SPVF01000257">
    <property type="protein sequence ID" value="TFW11520.1"/>
    <property type="molecule type" value="Genomic_DNA"/>
</dbReference>
<feature type="region of interest" description="Disordered" evidence="1">
    <location>
        <begin position="182"/>
        <end position="201"/>
    </location>
</feature>
<gene>
    <name evidence="2" type="ORF">E4L96_20925</name>
</gene>
<dbReference type="AlphaFoldDB" id="A0A4Y9RQZ2"/>
<accession>A0A4Y9RQZ2</accession>
<sequence length="387" mass="42556">MAGSIKSYQLLVASPSDVGEERRVVEDVVSQLNSQWSRSLGLRIDTVKWENSTHPEFGEYPQAVINEQIGDDFDILVGIFWTRIGSPTPQARSGTVEEIERALKRRKDTGGVPEVMLYFKTAQISPKVDISQLAAVQQFQASIGDLGGLYFEFESLSDFESSLRAHLAAVAQKLAARRSADRAGLNSVEHPLSPDRGSEEDDDELGYFDYIDIHQSQIEVMNASMTAISRATVLIGEQIEGQSVEMGANGKHDVRIARTIVNRTAQYMNNYADTLSGQVRVLGNARVQAFDSLSKLLTFAGTGENSPEDLTVLRKTLRETINSAESAREGMQGMRDAAAGLPRMSKELNASKRRVVAELDSLLSEIDSVRSTVRNIVEAIDRLLTSS</sequence>
<reference evidence="2 3" key="1">
    <citation type="submission" date="2019-03" db="EMBL/GenBank/DDBJ databases">
        <title>Draft Genome Sequence of Massilia arenosa sp. nov., a Novel Massilia Species Isolated from a Sandy-loam Maize Soil.</title>
        <authorList>
            <person name="Raths R."/>
            <person name="Peta V."/>
            <person name="Bucking H."/>
        </authorList>
    </citation>
    <scope>NUCLEOTIDE SEQUENCE [LARGE SCALE GENOMIC DNA]</scope>
    <source>
        <strain evidence="2 3">MC02</strain>
    </source>
</reference>
<dbReference type="OrthoDB" id="9784936at2"/>
<proteinExistence type="predicted"/>
<keyword evidence="3" id="KW-1185">Reference proteome</keyword>
<evidence type="ECO:0000313" key="3">
    <source>
        <dbReference type="Proteomes" id="UP000298438"/>
    </source>
</evidence>
<comment type="caution">
    <text evidence="2">The sequence shown here is derived from an EMBL/GenBank/DDBJ whole genome shotgun (WGS) entry which is preliminary data.</text>
</comment>
<dbReference type="RefSeq" id="WP_135209156.1">
    <property type="nucleotide sequence ID" value="NZ_SPVF01000257.1"/>
</dbReference>
<evidence type="ECO:0000256" key="1">
    <source>
        <dbReference type="SAM" id="MobiDB-lite"/>
    </source>
</evidence>
<protein>
    <recommendedName>
        <fullName evidence="4">DUF4062 domain-containing protein</fullName>
    </recommendedName>
</protein>
<name>A0A4Y9RQZ2_9BURK</name>